<dbReference type="SUPFAM" id="SSF55729">
    <property type="entry name" value="Acyl-CoA N-acyltransferases (Nat)"/>
    <property type="match status" value="1"/>
</dbReference>
<dbReference type="GO" id="GO:0016747">
    <property type="term" value="F:acyltransferase activity, transferring groups other than amino-acyl groups"/>
    <property type="evidence" value="ECO:0007669"/>
    <property type="project" value="InterPro"/>
</dbReference>
<dbReference type="InterPro" id="IPR000182">
    <property type="entry name" value="GNAT_dom"/>
</dbReference>
<protein>
    <submittedName>
        <fullName evidence="2">GNAT family N-acetyltransferase</fullName>
    </submittedName>
</protein>
<dbReference type="Pfam" id="PF12746">
    <property type="entry name" value="GNAT_acetyltran"/>
    <property type="match status" value="1"/>
</dbReference>
<dbReference type="Gene3D" id="3.40.630.30">
    <property type="match status" value="1"/>
</dbReference>
<dbReference type="Proteomes" id="UP000481872">
    <property type="component" value="Unassembled WGS sequence"/>
</dbReference>
<dbReference type="InterPro" id="IPR016181">
    <property type="entry name" value="Acyl_CoA_acyltransferase"/>
</dbReference>
<feature type="domain" description="N-acetyltransferase" evidence="1">
    <location>
        <begin position="114"/>
        <end position="243"/>
    </location>
</feature>
<name>A0A6M0H3U8_9CLOT</name>
<dbReference type="PANTHER" id="PTHR31143">
    <property type="match status" value="1"/>
</dbReference>
<evidence type="ECO:0000313" key="3">
    <source>
        <dbReference type="Proteomes" id="UP000481872"/>
    </source>
</evidence>
<keyword evidence="2" id="KW-0808">Transferase</keyword>
<dbReference type="AlphaFoldDB" id="A0A6M0H3U8"/>
<dbReference type="EMBL" id="JAAGPU010000019">
    <property type="protein sequence ID" value="NEU05375.1"/>
    <property type="molecule type" value="Genomic_DNA"/>
</dbReference>
<evidence type="ECO:0000313" key="2">
    <source>
        <dbReference type="EMBL" id="NEU05375.1"/>
    </source>
</evidence>
<dbReference type="PANTHER" id="PTHR31143:SF2">
    <property type="entry name" value="FR47-LIKE DOMAIN-CONTAINING PROTEIN-RELATED"/>
    <property type="match status" value="1"/>
</dbReference>
<gene>
    <name evidence="2" type="ORF">G3M99_11020</name>
</gene>
<evidence type="ECO:0000259" key="1">
    <source>
        <dbReference type="PROSITE" id="PS51186"/>
    </source>
</evidence>
<proteinExistence type="predicted"/>
<reference evidence="2 3" key="1">
    <citation type="submission" date="2020-02" db="EMBL/GenBank/DDBJ databases">
        <title>Genome assembly of a novel Clostridium senegalense strain.</title>
        <authorList>
            <person name="Gupta T.B."/>
            <person name="Jauregui R."/>
            <person name="Maclean P."/>
            <person name="Nawarathana A."/>
            <person name="Brightwell G."/>
        </authorList>
    </citation>
    <scope>NUCLEOTIDE SEQUENCE [LARGE SCALE GENOMIC DNA]</scope>
    <source>
        <strain evidence="2 3">AGRFS4</strain>
    </source>
</reference>
<organism evidence="2 3">
    <name type="scientific">Clostridium senegalense</name>
    <dbReference type="NCBI Taxonomy" id="1465809"/>
    <lineage>
        <taxon>Bacteria</taxon>
        <taxon>Bacillati</taxon>
        <taxon>Bacillota</taxon>
        <taxon>Clostridia</taxon>
        <taxon>Eubacteriales</taxon>
        <taxon>Clostridiaceae</taxon>
        <taxon>Clostridium</taxon>
    </lineage>
</organism>
<comment type="caution">
    <text evidence="2">The sequence shown here is derived from an EMBL/GenBank/DDBJ whole genome shotgun (WGS) entry which is preliminary data.</text>
</comment>
<dbReference type="InterPro" id="IPR042573">
    <property type="entry name" value="GNAT_acetyltra_N"/>
</dbReference>
<dbReference type="PROSITE" id="PS51186">
    <property type="entry name" value="GNAT"/>
    <property type="match status" value="1"/>
</dbReference>
<keyword evidence="3" id="KW-1185">Reference proteome</keyword>
<sequence>MFDGMDDTMILSCLQGHMGKAWVDDIKNPKVVQIIVGVFVFFAGDASSDVAEEMLYNLPKYSLVIVKSDEWKKRIEDVHKGRVEKVKRYSFEKSSRYLEEERLKKFLKKLPDGYELKKIDSYLAYSKSLQDLSLDITSQYSSIEDYIKKGIGYCILHHDKIVSVASSYSVYDDGIEIEVDTHPDYVRRGFATIVCASLILDCLSRNKYPSWDAANLPSVALAKKLGYIFKEDYDTYCIDLRRI</sequence>
<accession>A0A6M0H3U8</accession>
<dbReference type="InterPro" id="IPR027365">
    <property type="entry name" value="GNAT_acetyltra_YdfB-like"/>
</dbReference>
<dbReference type="Gene3D" id="3.40.630.110">
    <property type="entry name" value="GNAT acetyltransferase-like"/>
    <property type="match status" value="1"/>
</dbReference>